<keyword evidence="2" id="KW-1185">Reference proteome</keyword>
<name>A0A7R8H1P1_LEPSM</name>
<dbReference type="EMBL" id="HG994590">
    <property type="protein sequence ID" value="CAF2813058.1"/>
    <property type="molecule type" value="Genomic_DNA"/>
</dbReference>
<dbReference type="AlphaFoldDB" id="A0A7R8H1P1"/>
<organism evidence="1 2">
    <name type="scientific">Lepeophtheirus salmonis</name>
    <name type="common">Salmon louse</name>
    <name type="synonym">Caligus salmonis</name>
    <dbReference type="NCBI Taxonomy" id="72036"/>
    <lineage>
        <taxon>Eukaryota</taxon>
        <taxon>Metazoa</taxon>
        <taxon>Ecdysozoa</taxon>
        <taxon>Arthropoda</taxon>
        <taxon>Crustacea</taxon>
        <taxon>Multicrustacea</taxon>
        <taxon>Hexanauplia</taxon>
        <taxon>Copepoda</taxon>
        <taxon>Siphonostomatoida</taxon>
        <taxon>Caligidae</taxon>
        <taxon>Lepeophtheirus</taxon>
    </lineage>
</organism>
<proteinExistence type="predicted"/>
<evidence type="ECO:0000313" key="2">
    <source>
        <dbReference type="Proteomes" id="UP000675881"/>
    </source>
</evidence>
<protein>
    <submittedName>
        <fullName evidence="1">(salmon louse) hypothetical protein</fullName>
    </submittedName>
</protein>
<dbReference type="Proteomes" id="UP000675881">
    <property type="component" value="Chromosome 11"/>
</dbReference>
<accession>A0A7R8H1P1</accession>
<evidence type="ECO:0000313" key="1">
    <source>
        <dbReference type="EMBL" id="CAF2813058.1"/>
    </source>
</evidence>
<sequence>MPTSAIPLSRAYCLMGLHHLSGDLEGVCTSVSFLWFVSLSTKSVRIIRDSECEPMLSNLNTIKEAHTYQRDEKSPLSLYGIKERTFPILLIIGTLLFKIHLSSLLDFCTPCWFTMPICVAPPE</sequence>
<reference evidence="1" key="1">
    <citation type="submission" date="2021-02" db="EMBL/GenBank/DDBJ databases">
        <authorList>
            <person name="Bekaert M."/>
        </authorList>
    </citation>
    <scope>NUCLEOTIDE SEQUENCE</scope>
    <source>
        <strain evidence="1">IoA-00</strain>
    </source>
</reference>
<gene>
    <name evidence="1" type="ORF">LSAA_3317</name>
</gene>